<accession>A0AAD6SR98</accession>
<reference evidence="2" key="1">
    <citation type="submission" date="2023-03" db="EMBL/GenBank/DDBJ databases">
        <title>Massive genome expansion in bonnet fungi (Mycena s.s.) driven by repeated elements and novel gene families across ecological guilds.</title>
        <authorList>
            <consortium name="Lawrence Berkeley National Laboratory"/>
            <person name="Harder C.B."/>
            <person name="Miyauchi S."/>
            <person name="Viragh M."/>
            <person name="Kuo A."/>
            <person name="Thoen E."/>
            <person name="Andreopoulos B."/>
            <person name="Lu D."/>
            <person name="Skrede I."/>
            <person name="Drula E."/>
            <person name="Henrissat B."/>
            <person name="Morin E."/>
            <person name="Kohler A."/>
            <person name="Barry K."/>
            <person name="LaButti K."/>
            <person name="Morin E."/>
            <person name="Salamov A."/>
            <person name="Lipzen A."/>
            <person name="Mereny Z."/>
            <person name="Hegedus B."/>
            <person name="Baldrian P."/>
            <person name="Stursova M."/>
            <person name="Weitz H."/>
            <person name="Taylor A."/>
            <person name="Grigoriev I.V."/>
            <person name="Nagy L.G."/>
            <person name="Martin F."/>
            <person name="Kauserud H."/>
        </authorList>
    </citation>
    <scope>NUCLEOTIDE SEQUENCE</scope>
    <source>
        <strain evidence="2">CBHHK200</strain>
    </source>
</reference>
<feature type="region of interest" description="Disordered" evidence="1">
    <location>
        <begin position="199"/>
        <end position="224"/>
    </location>
</feature>
<comment type="caution">
    <text evidence="2">The sequence shown here is derived from an EMBL/GenBank/DDBJ whole genome shotgun (WGS) entry which is preliminary data.</text>
</comment>
<keyword evidence="3" id="KW-1185">Reference proteome</keyword>
<proteinExistence type="predicted"/>
<dbReference type="EMBL" id="JARJCM010000072">
    <property type="protein sequence ID" value="KAJ7032584.1"/>
    <property type="molecule type" value="Genomic_DNA"/>
</dbReference>
<name>A0AAD6SR98_9AGAR</name>
<sequence>MRVLEFWGGVSGNFRVHRVHRNSFPIALLARTARELPTTTSTVESEAPIGAAAPGVVAAPVAWAAKELPPSQANSLHSPVGERSVAAIQVAAPKVTMTVPVPGHESLPPIVRSVPPGGWAMEKGPKVAKDEKRLASFFSWGLKWRKVGEKTGQNTVKKMRDPDNNRTRMGRTNDTNKVMVKLCRDCRKVGSSGKAAIALKEGGDGSRNGAVHRDGQERTGEQEGGKAAPMYFASLGLMAKEVDLDASDALSLDEGGELDPCEEWYMFGEGWPRARSTDDHGVNLESGKREEGWWRKGRDDATWHPSMSIVQSRGLMVDLAKFWLNASVSQVHRPCSQHNEIKLFFQLKKRHKKWAKSAVKEPRRKAMKKVVKKEWKKWLKG</sequence>
<dbReference type="AlphaFoldDB" id="A0AAD6SR98"/>
<evidence type="ECO:0000313" key="2">
    <source>
        <dbReference type="EMBL" id="KAJ7032584.1"/>
    </source>
</evidence>
<evidence type="ECO:0000313" key="3">
    <source>
        <dbReference type="Proteomes" id="UP001218188"/>
    </source>
</evidence>
<gene>
    <name evidence="2" type="ORF">C8F04DRAFT_1184980</name>
</gene>
<protein>
    <submittedName>
        <fullName evidence="2">Uncharacterized protein</fullName>
    </submittedName>
</protein>
<evidence type="ECO:0000256" key="1">
    <source>
        <dbReference type="SAM" id="MobiDB-lite"/>
    </source>
</evidence>
<dbReference type="Proteomes" id="UP001218188">
    <property type="component" value="Unassembled WGS sequence"/>
</dbReference>
<organism evidence="2 3">
    <name type="scientific">Mycena alexandri</name>
    <dbReference type="NCBI Taxonomy" id="1745969"/>
    <lineage>
        <taxon>Eukaryota</taxon>
        <taxon>Fungi</taxon>
        <taxon>Dikarya</taxon>
        <taxon>Basidiomycota</taxon>
        <taxon>Agaricomycotina</taxon>
        <taxon>Agaricomycetes</taxon>
        <taxon>Agaricomycetidae</taxon>
        <taxon>Agaricales</taxon>
        <taxon>Marasmiineae</taxon>
        <taxon>Mycenaceae</taxon>
        <taxon>Mycena</taxon>
    </lineage>
</organism>
<feature type="compositionally biased region" description="Basic and acidic residues" evidence="1">
    <location>
        <begin position="211"/>
        <end position="224"/>
    </location>
</feature>